<dbReference type="Pfam" id="PF04414">
    <property type="entry name" value="tRNA_deacylase"/>
    <property type="match status" value="1"/>
</dbReference>
<organism evidence="1">
    <name type="scientific">groundwater metagenome</name>
    <dbReference type="NCBI Taxonomy" id="717931"/>
    <lineage>
        <taxon>unclassified sequences</taxon>
        <taxon>metagenomes</taxon>
        <taxon>ecological metagenomes</taxon>
    </lineage>
</organism>
<dbReference type="Gene3D" id="3.40.630.50">
    <property type="entry name" value="AF0625-like"/>
    <property type="match status" value="1"/>
</dbReference>
<dbReference type="GO" id="GO:0051499">
    <property type="term" value="F:D-aminoacyl-tRNA deacylase activity"/>
    <property type="evidence" value="ECO:0007669"/>
    <property type="project" value="InterPro"/>
</dbReference>
<evidence type="ECO:0000313" key="1">
    <source>
        <dbReference type="EMBL" id="CEG11035.1"/>
    </source>
</evidence>
<name>A0A098E7T2_9ZZZZ</name>
<reference evidence="1" key="1">
    <citation type="submission" date="2014-09" db="EMBL/GenBank/DDBJ databases">
        <authorList>
            <person name="Probst J Alexander"/>
        </authorList>
    </citation>
    <scope>NUCLEOTIDE SEQUENCE</scope>
</reference>
<dbReference type="InterPro" id="IPR007508">
    <property type="entry name" value="DtdA"/>
</dbReference>
<proteinExistence type="predicted"/>
<dbReference type="AlphaFoldDB" id="A0A098E7T2"/>
<accession>A0A098E7T2</accession>
<dbReference type="SUPFAM" id="SSF142535">
    <property type="entry name" value="AF0625-like"/>
    <property type="match status" value="1"/>
</dbReference>
<dbReference type="Gene3D" id="3.40.50.10700">
    <property type="entry name" value="AF0625-like"/>
    <property type="match status" value="1"/>
</dbReference>
<protein>
    <recommendedName>
        <fullName evidence="2">D-tyrosyl-tRNA(Tyr) deacylase</fullName>
    </recommendedName>
</protein>
<sequence length="172" mass="19795">MRKIYVQPVYTREAIIEFKKQQEEQQSLSKYDVTLEVTHHGPTLNFPIMFVEVGSSEEQWNDLNVCEAAASVIKRLCNADMNIGNENKVKVAIGIGGNHYASKFTKILLNEKIAFGHIMPKYNFNEEMIEQMISKTIPKPEIALIDWNGLNGEQRKKAVKRIEGENLEWRKV</sequence>
<gene>
    <name evidence="1" type="ORF">MSIBF_A1010003</name>
</gene>
<dbReference type="PANTHER" id="PTHR34667">
    <property type="entry name" value="D-AMINOACYL-TRNA DEACYLASE"/>
    <property type="match status" value="1"/>
</dbReference>
<dbReference type="EMBL" id="CCXY01000004">
    <property type="protein sequence ID" value="CEG11035.1"/>
    <property type="molecule type" value="Genomic_DNA"/>
</dbReference>
<dbReference type="PANTHER" id="PTHR34667:SF1">
    <property type="entry name" value="D-AMINOACYL-TRNA DEACYLASE"/>
    <property type="match status" value="1"/>
</dbReference>
<evidence type="ECO:0008006" key="2">
    <source>
        <dbReference type="Google" id="ProtNLM"/>
    </source>
</evidence>